<dbReference type="PANTHER" id="PTHR43798">
    <property type="entry name" value="MONOACYLGLYCEROL LIPASE"/>
    <property type="match status" value="1"/>
</dbReference>
<dbReference type="Gene3D" id="3.40.50.1820">
    <property type="entry name" value="alpha/beta hydrolase"/>
    <property type="match status" value="1"/>
</dbReference>
<dbReference type="KEGG" id="ech:ECH_0221"/>
<dbReference type="OrthoDB" id="9791366at2"/>
<dbReference type="InterPro" id="IPR029058">
    <property type="entry name" value="AB_hydrolase_fold"/>
</dbReference>
<evidence type="ECO:0000256" key="1">
    <source>
        <dbReference type="ARBA" id="ARBA00022801"/>
    </source>
</evidence>
<accession>Q2GHN9</accession>
<proteinExistence type="predicted"/>
<keyword evidence="1 3" id="KW-0378">Hydrolase</keyword>
<evidence type="ECO:0000313" key="3">
    <source>
        <dbReference type="EMBL" id="ABD45290.1"/>
    </source>
</evidence>
<dbReference type="SUPFAM" id="SSF53474">
    <property type="entry name" value="alpha/beta-Hydrolases"/>
    <property type="match status" value="1"/>
</dbReference>
<dbReference type="EMBL" id="CP000236">
    <property type="protein sequence ID" value="ABD45290.1"/>
    <property type="molecule type" value="Genomic_DNA"/>
</dbReference>
<gene>
    <name evidence="3" type="ordered locus">ECH_0221</name>
</gene>
<dbReference type="InterPro" id="IPR050266">
    <property type="entry name" value="AB_hydrolase_sf"/>
</dbReference>
<dbReference type="eggNOG" id="COG0596">
    <property type="taxonomic scope" value="Bacteria"/>
</dbReference>
<dbReference type="GO" id="GO:0016020">
    <property type="term" value="C:membrane"/>
    <property type="evidence" value="ECO:0007669"/>
    <property type="project" value="TreeGrafter"/>
</dbReference>
<name>Q2GHN9_EHRCR</name>
<dbReference type="STRING" id="205920.ECH_0221"/>
<dbReference type="InterPro" id="IPR000073">
    <property type="entry name" value="AB_hydrolase_1"/>
</dbReference>
<dbReference type="PRINTS" id="PR00111">
    <property type="entry name" value="ABHYDROLASE"/>
</dbReference>
<dbReference type="PANTHER" id="PTHR43798:SF31">
    <property type="entry name" value="AB HYDROLASE SUPERFAMILY PROTEIN YCLE"/>
    <property type="match status" value="1"/>
</dbReference>
<dbReference type="HOGENOM" id="CLU_020336_1_0_5"/>
<reference evidence="3 4" key="1">
    <citation type="journal article" date="2006" name="PLoS Genet.">
        <title>Comparative genomics of emerging human ehrlichiosis agents.</title>
        <authorList>
            <person name="Dunning Hotopp J.C."/>
            <person name="Lin M."/>
            <person name="Madupu R."/>
            <person name="Crabtree J."/>
            <person name="Angiuoli S.V."/>
            <person name="Eisen J.A."/>
            <person name="Seshadri R."/>
            <person name="Ren Q."/>
            <person name="Wu M."/>
            <person name="Utterback T.R."/>
            <person name="Smith S."/>
            <person name="Lewis M."/>
            <person name="Khouri H."/>
            <person name="Zhang C."/>
            <person name="Niu H."/>
            <person name="Lin Q."/>
            <person name="Ohashi N."/>
            <person name="Zhi N."/>
            <person name="Nelson W."/>
            <person name="Brinkac L.M."/>
            <person name="Dodson R.J."/>
            <person name="Rosovitz M.J."/>
            <person name="Sundaram J."/>
            <person name="Daugherty S.C."/>
            <person name="Davidsen T."/>
            <person name="Durkin A.S."/>
            <person name="Gwinn M."/>
            <person name="Haft D.H."/>
            <person name="Selengut J.D."/>
            <person name="Sullivan S.A."/>
            <person name="Zafar N."/>
            <person name="Zhou L."/>
            <person name="Benahmed F."/>
            <person name="Forberger H."/>
            <person name="Halpin R."/>
            <person name="Mulligan S."/>
            <person name="Robinson J."/>
            <person name="White O."/>
            <person name="Rikihisa Y."/>
            <person name="Tettelin H."/>
        </authorList>
    </citation>
    <scope>NUCLEOTIDE SEQUENCE [LARGE SCALE GENOMIC DNA]</scope>
    <source>
        <strain evidence="4">ATCC CRL-10679 / Arkansas</strain>
    </source>
</reference>
<dbReference type="Proteomes" id="UP000008320">
    <property type="component" value="Chromosome"/>
</dbReference>
<protein>
    <submittedName>
        <fullName evidence="3">Hydrolase</fullName>
    </submittedName>
</protein>
<organism evidence="3 4">
    <name type="scientific">Ehrlichia chaffeensis (strain ATCC CRL-10679 / Arkansas)</name>
    <dbReference type="NCBI Taxonomy" id="205920"/>
    <lineage>
        <taxon>Bacteria</taxon>
        <taxon>Pseudomonadati</taxon>
        <taxon>Pseudomonadota</taxon>
        <taxon>Alphaproteobacteria</taxon>
        <taxon>Rickettsiales</taxon>
        <taxon>Anaplasmataceae</taxon>
        <taxon>Ehrlichia</taxon>
    </lineage>
</organism>
<keyword evidence="4" id="KW-1185">Reference proteome</keyword>
<dbReference type="GO" id="GO:0016787">
    <property type="term" value="F:hydrolase activity"/>
    <property type="evidence" value="ECO:0007669"/>
    <property type="project" value="UniProtKB-KW"/>
</dbReference>
<feature type="domain" description="AB hydrolase-1" evidence="2">
    <location>
        <begin position="30"/>
        <end position="130"/>
    </location>
</feature>
<sequence>MLPYTLNISHLQEKFIMHYNYTNSPSSNYLICVHGITRNSRDFDYLANILSSDYKIICPDIVGRGKSSWLEDYSLYNYLTYCKSIIYLLKHLKIDKVDFLGTSMGGIIGMYLAAYFPNLINKLIINDIGPAIKVSALEKISKHININPIFNTITEAEIYIKKLLCNFSIDQEDHWQHIIKHSIIQNPNKTYSLAVDPKIGIAFNKEINCIKDTDAWTIWDIWEKIQSRILVIRGSLSNILTKTTLNKMLLSKQYIDFIEYPNIGHAPALMSNNQIQDIRNWLLS</sequence>
<dbReference type="Pfam" id="PF00561">
    <property type="entry name" value="Abhydrolase_1"/>
    <property type="match status" value="1"/>
</dbReference>
<dbReference type="AlphaFoldDB" id="Q2GHN9"/>
<evidence type="ECO:0000313" key="4">
    <source>
        <dbReference type="Proteomes" id="UP000008320"/>
    </source>
</evidence>
<evidence type="ECO:0000259" key="2">
    <source>
        <dbReference type="Pfam" id="PF00561"/>
    </source>
</evidence>
<dbReference type="ESTHER" id="ehrch-q40jj7">
    <property type="family name" value="6_AlphaBeta_hydrolase"/>
</dbReference>
<dbReference type="SMR" id="Q2GHN9"/>